<evidence type="ECO:0000256" key="5">
    <source>
        <dbReference type="SAM" id="MobiDB-lite"/>
    </source>
</evidence>
<feature type="compositionally biased region" description="Acidic residues" evidence="5">
    <location>
        <begin position="58"/>
        <end position="76"/>
    </location>
</feature>
<dbReference type="EMBL" id="MU155194">
    <property type="protein sequence ID" value="KAF9480463.1"/>
    <property type="molecule type" value="Genomic_DNA"/>
</dbReference>
<comment type="caution">
    <text evidence="6">The sequence shown here is derived from an EMBL/GenBank/DDBJ whole genome shotgun (WGS) entry which is preliminary data.</text>
</comment>
<name>A0A9P5Z4E5_9AGAR</name>
<keyword evidence="2 6" id="KW-0378">Hydrolase</keyword>
<feature type="compositionally biased region" description="Polar residues" evidence="5">
    <location>
        <begin position="39"/>
        <end position="49"/>
    </location>
</feature>
<dbReference type="EC" id="3.1.1.29" evidence="1"/>
<evidence type="ECO:0000313" key="6">
    <source>
        <dbReference type="EMBL" id="KAF9480463.1"/>
    </source>
</evidence>
<dbReference type="OrthoDB" id="1733656at2759"/>
<feature type="region of interest" description="Disordered" evidence="5">
    <location>
        <begin position="39"/>
        <end position="76"/>
    </location>
</feature>
<comment type="similarity">
    <text evidence="3">Belongs to the PTH2 family.</text>
</comment>
<dbReference type="AlphaFoldDB" id="A0A9P5Z4E5"/>
<evidence type="ECO:0000256" key="3">
    <source>
        <dbReference type="ARBA" id="ARBA00038050"/>
    </source>
</evidence>
<protein>
    <recommendedName>
        <fullName evidence="1">peptidyl-tRNA hydrolase</fullName>
        <ecNumber evidence="1">3.1.1.29</ecNumber>
    </recommendedName>
</protein>
<evidence type="ECO:0000256" key="2">
    <source>
        <dbReference type="ARBA" id="ARBA00022801"/>
    </source>
</evidence>
<dbReference type="Pfam" id="PF01981">
    <property type="entry name" value="PTH2"/>
    <property type="match status" value="1"/>
</dbReference>
<sequence>MSRSHSLVYQIALALILSLSSLGIGYELGLFTAARSRSKSQLPVPTQDGSLPEKAEVQEADSDDKEDEESAEDIPDGDLATISAGFLEPCKMVLVVRTDLKLTPGTVAAQLSDQSKRSVVDVTLIVHDKTIIQMRACDNILLQSALQGKSQAAESLGIYWVPLITHQAKIALKAKSEEQLLELEAIAKSLNLCARSVQDPELGHSVRTVLAIGPAPVDLVNEVTGKLRLL</sequence>
<dbReference type="InterPro" id="IPR023476">
    <property type="entry name" value="Pep_tRNA_hydro_II_dom_sf"/>
</dbReference>
<evidence type="ECO:0000256" key="4">
    <source>
        <dbReference type="ARBA" id="ARBA00048707"/>
    </source>
</evidence>
<dbReference type="Gene3D" id="3.40.1490.10">
    <property type="entry name" value="Bit1"/>
    <property type="match status" value="1"/>
</dbReference>
<dbReference type="PANTHER" id="PTHR12649:SF11">
    <property type="entry name" value="PEPTIDYL-TRNA HYDROLASE 2, MITOCHONDRIAL"/>
    <property type="match status" value="1"/>
</dbReference>
<dbReference type="Proteomes" id="UP000807469">
    <property type="component" value="Unassembled WGS sequence"/>
</dbReference>
<dbReference type="GO" id="GO:0004045">
    <property type="term" value="F:peptidyl-tRNA hydrolase activity"/>
    <property type="evidence" value="ECO:0007669"/>
    <property type="project" value="UniProtKB-EC"/>
</dbReference>
<evidence type="ECO:0000313" key="7">
    <source>
        <dbReference type="Proteomes" id="UP000807469"/>
    </source>
</evidence>
<accession>A0A9P5Z4E5</accession>
<dbReference type="GO" id="GO:0005829">
    <property type="term" value="C:cytosol"/>
    <property type="evidence" value="ECO:0007669"/>
    <property type="project" value="TreeGrafter"/>
</dbReference>
<comment type="catalytic activity">
    <reaction evidence="4">
        <text>an N-acyl-L-alpha-aminoacyl-tRNA + H2O = an N-acyl-L-amino acid + a tRNA + H(+)</text>
        <dbReference type="Rhea" id="RHEA:54448"/>
        <dbReference type="Rhea" id="RHEA-COMP:10123"/>
        <dbReference type="Rhea" id="RHEA-COMP:13883"/>
        <dbReference type="ChEBI" id="CHEBI:15377"/>
        <dbReference type="ChEBI" id="CHEBI:15378"/>
        <dbReference type="ChEBI" id="CHEBI:59874"/>
        <dbReference type="ChEBI" id="CHEBI:78442"/>
        <dbReference type="ChEBI" id="CHEBI:138191"/>
        <dbReference type="EC" id="3.1.1.29"/>
    </reaction>
</comment>
<gene>
    <name evidence="6" type="ORF">BDN70DRAFT_931736</name>
</gene>
<proteinExistence type="inferred from homology"/>
<keyword evidence="7" id="KW-1185">Reference proteome</keyword>
<reference evidence="6" key="1">
    <citation type="submission" date="2020-11" db="EMBL/GenBank/DDBJ databases">
        <authorList>
            <consortium name="DOE Joint Genome Institute"/>
            <person name="Ahrendt S."/>
            <person name="Riley R."/>
            <person name="Andreopoulos W."/>
            <person name="Labutti K."/>
            <person name="Pangilinan J."/>
            <person name="Ruiz-Duenas F.J."/>
            <person name="Barrasa J.M."/>
            <person name="Sanchez-Garcia M."/>
            <person name="Camarero S."/>
            <person name="Miyauchi S."/>
            <person name="Serrano A."/>
            <person name="Linde D."/>
            <person name="Babiker R."/>
            <person name="Drula E."/>
            <person name="Ayuso-Fernandez I."/>
            <person name="Pacheco R."/>
            <person name="Padilla G."/>
            <person name="Ferreira P."/>
            <person name="Barriuso J."/>
            <person name="Kellner H."/>
            <person name="Castanera R."/>
            <person name="Alfaro M."/>
            <person name="Ramirez L."/>
            <person name="Pisabarro A.G."/>
            <person name="Kuo A."/>
            <person name="Tritt A."/>
            <person name="Lipzen A."/>
            <person name="He G."/>
            <person name="Yan M."/>
            <person name="Ng V."/>
            <person name="Cullen D."/>
            <person name="Martin F."/>
            <person name="Rosso M.-N."/>
            <person name="Henrissat B."/>
            <person name="Hibbett D."/>
            <person name="Martinez A.T."/>
            <person name="Grigoriev I.V."/>
        </authorList>
    </citation>
    <scope>NUCLEOTIDE SEQUENCE</scope>
    <source>
        <strain evidence="6">CIRM-BRFM 674</strain>
    </source>
</reference>
<evidence type="ECO:0000256" key="1">
    <source>
        <dbReference type="ARBA" id="ARBA00013260"/>
    </source>
</evidence>
<dbReference type="InterPro" id="IPR002833">
    <property type="entry name" value="PTH2"/>
</dbReference>
<organism evidence="6 7">
    <name type="scientific">Pholiota conissans</name>
    <dbReference type="NCBI Taxonomy" id="109636"/>
    <lineage>
        <taxon>Eukaryota</taxon>
        <taxon>Fungi</taxon>
        <taxon>Dikarya</taxon>
        <taxon>Basidiomycota</taxon>
        <taxon>Agaricomycotina</taxon>
        <taxon>Agaricomycetes</taxon>
        <taxon>Agaricomycetidae</taxon>
        <taxon>Agaricales</taxon>
        <taxon>Agaricineae</taxon>
        <taxon>Strophariaceae</taxon>
        <taxon>Pholiota</taxon>
    </lineage>
</organism>
<dbReference type="PANTHER" id="PTHR12649">
    <property type="entry name" value="PEPTIDYL-TRNA HYDROLASE 2"/>
    <property type="match status" value="1"/>
</dbReference>
<dbReference type="SUPFAM" id="SSF102462">
    <property type="entry name" value="Peptidyl-tRNA hydrolase II"/>
    <property type="match status" value="1"/>
</dbReference>